<dbReference type="InterPro" id="IPR005801">
    <property type="entry name" value="ADC_synthase"/>
</dbReference>
<dbReference type="CDD" id="cd01743">
    <property type="entry name" value="GATase1_Anthranilate_Synthase"/>
    <property type="match status" value="1"/>
</dbReference>
<dbReference type="Gene3D" id="3.40.50.880">
    <property type="match status" value="1"/>
</dbReference>
<keyword evidence="15" id="KW-1185">Reference proteome</keyword>
<protein>
    <recommendedName>
        <fullName evidence="4">aminodeoxychorismate synthase</fullName>
        <ecNumber evidence="4">2.6.1.85</ecNumber>
    </recommendedName>
    <alternativeName>
        <fullName evidence="8">Para-aminobenzoate synthase</fullName>
    </alternativeName>
    <alternativeName>
        <fullName evidence="9">p-aminobenzoic acid synthase</fullName>
    </alternativeName>
</protein>
<evidence type="ECO:0000256" key="1">
    <source>
        <dbReference type="ARBA" id="ARBA00001000"/>
    </source>
</evidence>
<dbReference type="SUPFAM" id="SSF56322">
    <property type="entry name" value="ADC synthase"/>
    <property type="match status" value="2"/>
</dbReference>
<dbReference type="PROSITE" id="PS51273">
    <property type="entry name" value="GATASE_TYPE_1"/>
    <property type="match status" value="1"/>
</dbReference>
<dbReference type="InterPro" id="IPR015890">
    <property type="entry name" value="Chorismate_C"/>
</dbReference>
<dbReference type="RefSeq" id="XP_064729799.1">
    <property type="nucleotide sequence ID" value="XM_064874077.1"/>
</dbReference>
<dbReference type="GeneID" id="89999108"/>
<evidence type="ECO:0000256" key="5">
    <source>
        <dbReference type="ARBA" id="ARBA00022679"/>
    </source>
</evidence>
<keyword evidence="7" id="KW-0315">Glutamine amidotransferase</keyword>
<dbReference type="InterPro" id="IPR029062">
    <property type="entry name" value="Class_I_gatase-like"/>
</dbReference>
<feature type="compositionally biased region" description="Low complexity" evidence="10">
    <location>
        <begin position="166"/>
        <end position="187"/>
    </location>
</feature>
<dbReference type="InterPro" id="IPR006221">
    <property type="entry name" value="TrpG/PapA_dom"/>
</dbReference>
<feature type="domain" description="Chorismate-utilising enzyme C-terminal" evidence="12">
    <location>
        <begin position="686"/>
        <end position="841"/>
    </location>
</feature>
<dbReference type="EC" id="2.6.1.85" evidence="4"/>
<dbReference type="SUPFAM" id="SSF52317">
    <property type="entry name" value="Class I glutamine amidotransferase-like"/>
    <property type="match status" value="1"/>
</dbReference>
<organism evidence="14 15">
    <name type="scientific">Knufia obscura</name>
    <dbReference type="NCBI Taxonomy" id="1635080"/>
    <lineage>
        <taxon>Eukaryota</taxon>
        <taxon>Fungi</taxon>
        <taxon>Dikarya</taxon>
        <taxon>Ascomycota</taxon>
        <taxon>Pezizomycotina</taxon>
        <taxon>Eurotiomycetes</taxon>
        <taxon>Chaetothyriomycetidae</taxon>
        <taxon>Chaetothyriales</taxon>
        <taxon>Trichomeriaceae</taxon>
        <taxon>Knufia</taxon>
    </lineage>
</organism>
<evidence type="ECO:0000259" key="13">
    <source>
        <dbReference type="Pfam" id="PF04715"/>
    </source>
</evidence>
<dbReference type="Pfam" id="PF04715">
    <property type="entry name" value="Anth_synt_I_N"/>
    <property type="match status" value="1"/>
</dbReference>
<evidence type="ECO:0000256" key="4">
    <source>
        <dbReference type="ARBA" id="ARBA00013139"/>
    </source>
</evidence>
<dbReference type="Pfam" id="PF00117">
    <property type="entry name" value="GATase"/>
    <property type="match status" value="2"/>
</dbReference>
<evidence type="ECO:0000256" key="10">
    <source>
        <dbReference type="SAM" id="MobiDB-lite"/>
    </source>
</evidence>
<dbReference type="PANTHER" id="PTHR11236">
    <property type="entry name" value="AMINOBENZOATE/ANTHRANILATE SYNTHASE"/>
    <property type="match status" value="1"/>
</dbReference>
<comment type="pathway">
    <text evidence="2">Cofactor biosynthesis; tetrahydrofolate biosynthesis; 4-aminobenzoate from chorismate: step 1/2.</text>
</comment>
<feature type="region of interest" description="Disordered" evidence="10">
    <location>
        <begin position="160"/>
        <end position="188"/>
    </location>
</feature>
<feature type="domain" description="Anthranilate synthase component I N-terminal" evidence="13">
    <location>
        <begin position="312"/>
        <end position="439"/>
    </location>
</feature>
<dbReference type="InterPro" id="IPR019999">
    <property type="entry name" value="Anth_synth_I-like"/>
</dbReference>
<gene>
    <name evidence="14" type="ORF">PMZ80_005659</name>
</gene>
<reference evidence="14 15" key="1">
    <citation type="journal article" date="2023" name="Res Sq">
        <title>Genomic and morphological characterization of Knufia obscura isolated from the Mars 2020 spacecraft assembly facility.</title>
        <authorList>
            <person name="Chander A.M."/>
            <person name="Teixeira M.M."/>
            <person name="Singh N.K."/>
            <person name="Williams M.P."/>
            <person name="Parker C.W."/>
            <person name="Leo P."/>
            <person name="Stajich J.E."/>
            <person name="Torok T."/>
            <person name="Tighe S."/>
            <person name="Mason C.E."/>
            <person name="Venkateswaran K."/>
        </authorList>
    </citation>
    <scope>NUCLEOTIDE SEQUENCE [LARGE SCALE GENOMIC DNA]</scope>
    <source>
        <strain evidence="14 15">CCFEE 5817</strain>
    </source>
</reference>
<comment type="catalytic activity">
    <reaction evidence="1">
        <text>chorismate + L-glutamine = 4-amino-4-deoxychorismate + L-glutamate</text>
        <dbReference type="Rhea" id="RHEA:11672"/>
        <dbReference type="ChEBI" id="CHEBI:29748"/>
        <dbReference type="ChEBI" id="CHEBI:29985"/>
        <dbReference type="ChEBI" id="CHEBI:58359"/>
        <dbReference type="ChEBI" id="CHEBI:58406"/>
        <dbReference type="EC" id="2.6.1.85"/>
    </reaction>
</comment>
<name>A0ABR0RNQ6_9EURO</name>
<dbReference type="InterPro" id="IPR006805">
    <property type="entry name" value="Anth_synth_I_N"/>
</dbReference>
<feature type="region of interest" description="Disordered" evidence="10">
    <location>
        <begin position="646"/>
        <end position="685"/>
    </location>
</feature>
<keyword evidence="6" id="KW-0289">Folate biosynthesis</keyword>
<evidence type="ECO:0000256" key="8">
    <source>
        <dbReference type="ARBA" id="ARBA00031329"/>
    </source>
</evidence>
<dbReference type="PRINTS" id="PR00096">
    <property type="entry name" value="GATASE"/>
</dbReference>
<evidence type="ECO:0000259" key="12">
    <source>
        <dbReference type="Pfam" id="PF00425"/>
    </source>
</evidence>
<feature type="domain" description="Chorismate-utilising enzyme C-terminal" evidence="12">
    <location>
        <begin position="491"/>
        <end position="643"/>
    </location>
</feature>
<evidence type="ECO:0000256" key="7">
    <source>
        <dbReference type="ARBA" id="ARBA00022962"/>
    </source>
</evidence>
<dbReference type="PANTHER" id="PTHR11236:SF18">
    <property type="entry name" value="AMINODEOXYCHORISMATE SYNTHASE"/>
    <property type="match status" value="1"/>
</dbReference>
<evidence type="ECO:0000313" key="14">
    <source>
        <dbReference type="EMBL" id="KAK5941709.1"/>
    </source>
</evidence>
<dbReference type="Pfam" id="PF00425">
    <property type="entry name" value="Chorismate_bind"/>
    <property type="match status" value="2"/>
</dbReference>
<evidence type="ECO:0000256" key="3">
    <source>
        <dbReference type="ARBA" id="ARBA00005970"/>
    </source>
</evidence>
<sequence>MPGTSSILFLDAYDSFARNIIALLYNCLPSADIVIIQIDTDVPRLYGIEIHEFISRFDAIVLGPGPGDPRNQFDVGLFEYILDVSAESHIPLLGICLGFQSLCLRYGHGITRLLVPCHGQTKDIRSYGTDIFAGLRDGPDVRMMGYNSLGIQRSEFLLSDGDHSQSSTATPSSPGSGTSSPASTGPPLGNKTSALQLLAWDDDGFAMAVRHSMLPFWGLQFHPESCMCYDGAGLIKNWWAQIEPFTSARMSRVPPGVSACALDLRSQLIKKPSSGSPLSVEELNSRVSIGRVTWSMSKIKSVTPQHLSKYCHTLAGKGVCTMLESAAKGRYCIYAFSEANAEIIEYAQGQLTSRRGGVVYKLETMSLQEALNEVAARTKSRACNDGCPTIPFWGGWVGFCSYEAGLELINVRASDHQVVPDFSFVFVERSVVFDQHGRNICVQSIKNDDEAWVTNMMHKLKVLERTAGRDGMKHQSLREVLDSAKVSAPDHDDYTDKIRRCQEELHAGNSYELCLTSEARIDVPAPNANSSYDLYQNLIKHNPVPFAAYLHFPGTKPGSYQSGSTASGTTILSSSPEQFLSWSRDGTLDMIPMKGTVQRTPTTDIDEVYRILGSPKEAAENLMIADLIRHDLYGVVGCRPYPVVSEHERSIDQQPVAHTLPRQEDDSGPSIDNSTQKYERPAQDPLSIPALNTIKQFDTVYQLVSHIRAHPPPHVDASDPRSVIAHNHSSLHYVLPPGSMTGAPKKRSCEILQQLEQRNRGVYSGIIGYVDVGGGGCWSVAIRTAFSSEAEDYVVEKSAKGEVGDEDLVEVEKRKIWHVGAGGAVTVLSDVEGEWEEMMGKMNNVLKGFREVKEDMPAWRPE</sequence>
<evidence type="ECO:0000256" key="9">
    <source>
        <dbReference type="ARBA" id="ARBA00031904"/>
    </source>
</evidence>
<dbReference type="Proteomes" id="UP001334248">
    <property type="component" value="Unassembled WGS sequence"/>
</dbReference>
<proteinExistence type="inferred from homology"/>
<comment type="caution">
    <text evidence="14">The sequence shown here is derived from an EMBL/GenBank/DDBJ whole genome shotgun (WGS) entry which is preliminary data.</text>
</comment>
<evidence type="ECO:0000256" key="6">
    <source>
        <dbReference type="ARBA" id="ARBA00022909"/>
    </source>
</evidence>
<keyword evidence="5" id="KW-0808">Transferase</keyword>
<dbReference type="PRINTS" id="PR00099">
    <property type="entry name" value="CPSGATASE"/>
</dbReference>
<feature type="domain" description="Glutamine amidotransferase" evidence="11">
    <location>
        <begin position="194"/>
        <end position="238"/>
    </location>
</feature>
<accession>A0ABR0RNQ6</accession>
<evidence type="ECO:0000259" key="11">
    <source>
        <dbReference type="Pfam" id="PF00117"/>
    </source>
</evidence>
<dbReference type="InterPro" id="IPR017926">
    <property type="entry name" value="GATASE"/>
</dbReference>
<dbReference type="Gene3D" id="3.60.120.10">
    <property type="entry name" value="Anthranilate synthase"/>
    <property type="match status" value="2"/>
</dbReference>
<dbReference type="EMBL" id="JAVHJV010000006">
    <property type="protein sequence ID" value="KAK5941709.1"/>
    <property type="molecule type" value="Genomic_DNA"/>
</dbReference>
<comment type="similarity">
    <text evidence="3">In the C-terminal section; belongs to the anthranilate synthase component I family.</text>
</comment>
<evidence type="ECO:0000313" key="15">
    <source>
        <dbReference type="Proteomes" id="UP001334248"/>
    </source>
</evidence>
<feature type="domain" description="Glutamine amidotransferase" evidence="11">
    <location>
        <begin position="9"/>
        <end position="143"/>
    </location>
</feature>
<evidence type="ECO:0000256" key="2">
    <source>
        <dbReference type="ARBA" id="ARBA00005009"/>
    </source>
</evidence>
<dbReference type="PRINTS" id="PR00097">
    <property type="entry name" value="ANTSNTHASEII"/>
</dbReference>